<feature type="transmembrane region" description="Helical" evidence="5">
    <location>
        <begin position="138"/>
        <end position="164"/>
    </location>
</feature>
<feature type="region of interest" description="Disordered" evidence="6">
    <location>
        <begin position="1"/>
        <end position="27"/>
    </location>
</feature>
<comment type="caution">
    <text evidence="8">The sequence shown here is derived from an EMBL/GenBank/DDBJ whole genome shotgun (WGS) entry which is preliminary data.</text>
</comment>
<keyword evidence="5" id="KW-0813">Transport</keyword>
<name>A0ABS1DDQ1_9PROT</name>
<protein>
    <recommendedName>
        <fullName evidence="5">Transport permease protein</fullName>
    </recommendedName>
</protein>
<proteinExistence type="inferred from homology"/>
<feature type="transmembrane region" description="Helical" evidence="5">
    <location>
        <begin position="55"/>
        <end position="78"/>
    </location>
</feature>
<feature type="domain" description="ABC transmembrane type-2" evidence="7">
    <location>
        <begin position="54"/>
        <end position="283"/>
    </location>
</feature>
<feature type="transmembrane region" description="Helical" evidence="5">
    <location>
        <begin position="176"/>
        <end position="196"/>
    </location>
</feature>
<dbReference type="InterPro" id="IPR047817">
    <property type="entry name" value="ABC2_TM_bact-type"/>
</dbReference>
<keyword evidence="3 5" id="KW-1133">Transmembrane helix</keyword>
<comment type="subcellular location">
    <subcellularLocation>
        <location evidence="5">Cell inner membrane</location>
        <topology evidence="5">Multi-pass membrane protein</topology>
    </subcellularLocation>
    <subcellularLocation>
        <location evidence="1">Membrane</location>
        <topology evidence="1">Multi-pass membrane protein</topology>
    </subcellularLocation>
</comment>
<dbReference type="InterPro" id="IPR000412">
    <property type="entry name" value="ABC_2_transport"/>
</dbReference>
<evidence type="ECO:0000256" key="2">
    <source>
        <dbReference type="ARBA" id="ARBA00022692"/>
    </source>
</evidence>
<comment type="similarity">
    <text evidence="5">Belongs to the ABC-2 integral membrane protein family.</text>
</comment>
<gene>
    <name evidence="8" type="ORF">CKO28_07525</name>
</gene>
<dbReference type="Pfam" id="PF01061">
    <property type="entry name" value="ABC2_membrane"/>
    <property type="match status" value="1"/>
</dbReference>
<dbReference type="PANTHER" id="PTHR43332:SF1">
    <property type="entry name" value="TRANSPORT PERMEASE PROTEIN"/>
    <property type="match status" value="1"/>
</dbReference>
<accession>A0ABS1DDQ1</accession>
<evidence type="ECO:0000259" key="7">
    <source>
        <dbReference type="PROSITE" id="PS51012"/>
    </source>
</evidence>
<dbReference type="PROSITE" id="PS51012">
    <property type="entry name" value="ABC_TM2"/>
    <property type="match status" value="1"/>
</dbReference>
<evidence type="ECO:0000256" key="1">
    <source>
        <dbReference type="ARBA" id="ARBA00004141"/>
    </source>
</evidence>
<evidence type="ECO:0000256" key="6">
    <source>
        <dbReference type="SAM" id="MobiDB-lite"/>
    </source>
</evidence>
<evidence type="ECO:0000256" key="4">
    <source>
        <dbReference type="ARBA" id="ARBA00023136"/>
    </source>
</evidence>
<dbReference type="Proteomes" id="UP001296873">
    <property type="component" value="Unassembled WGS sequence"/>
</dbReference>
<dbReference type="InterPro" id="IPR052522">
    <property type="entry name" value="ABC-2_transport_permease"/>
</dbReference>
<feature type="transmembrane region" description="Helical" evidence="5">
    <location>
        <begin position="90"/>
        <end position="117"/>
    </location>
</feature>
<keyword evidence="4 5" id="KW-0472">Membrane</keyword>
<dbReference type="PRINTS" id="PR00164">
    <property type="entry name" value="ABC2TRNSPORT"/>
</dbReference>
<feature type="transmembrane region" description="Helical" evidence="5">
    <location>
        <begin position="203"/>
        <end position="223"/>
    </location>
</feature>
<keyword evidence="5" id="KW-1003">Cell membrane</keyword>
<evidence type="ECO:0000256" key="5">
    <source>
        <dbReference type="RuleBase" id="RU361157"/>
    </source>
</evidence>
<evidence type="ECO:0000256" key="3">
    <source>
        <dbReference type="ARBA" id="ARBA00022989"/>
    </source>
</evidence>
<keyword evidence="9" id="KW-1185">Reference proteome</keyword>
<evidence type="ECO:0000313" key="9">
    <source>
        <dbReference type="Proteomes" id="UP001296873"/>
    </source>
</evidence>
<reference evidence="8 9" key="1">
    <citation type="journal article" date="2020" name="Microorganisms">
        <title>Osmotic Adaptation and Compatible Solute Biosynthesis of Phototrophic Bacteria as Revealed from Genome Analyses.</title>
        <authorList>
            <person name="Imhoff J.F."/>
            <person name="Rahn T."/>
            <person name="Kunzel S."/>
            <person name="Keller A."/>
            <person name="Neulinger S.C."/>
        </authorList>
    </citation>
    <scope>NUCLEOTIDE SEQUENCE [LARGE SCALE GENOMIC DNA]</scope>
    <source>
        <strain evidence="8 9">DSM 9895</strain>
    </source>
</reference>
<keyword evidence="2 5" id="KW-0812">Transmembrane</keyword>
<feature type="transmembrane region" description="Helical" evidence="5">
    <location>
        <begin position="259"/>
        <end position="280"/>
    </location>
</feature>
<dbReference type="InterPro" id="IPR013525">
    <property type="entry name" value="ABC2_TM"/>
</dbReference>
<evidence type="ECO:0000313" key="8">
    <source>
        <dbReference type="EMBL" id="MBK1667883.1"/>
    </source>
</evidence>
<dbReference type="PANTHER" id="PTHR43332">
    <property type="entry name" value="INNER MEMBRANE TRANSPORT PERMEASE YADH-RELATED"/>
    <property type="match status" value="1"/>
</dbReference>
<dbReference type="EMBL" id="NRRL01000013">
    <property type="protein sequence ID" value="MBK1667883.1"/>
    <property type="molecule type" value="Genomic_DNA"/>
</dbReference>
<organism evidence="8 9">
    <name type="scientific">Rhodovibrio sodomensis</name>
    <dbReference type="NCBI Taxonomy" id="1088"/>
    <lineage>
        <taxon>Bacteria</taxon>
        <taxon>Pseudomonadati</taxon>
        <taxon>Pseudomonadota</taxon>
        <taxon>Alphaproteobacteria</taxon>
        <taxon>Rhodospirillales</taxon>
        <taxon>Rhodovibrionaceae</taxon>
        <taxon>Rhodovibrio</taxon>
    </lineage>
</organism>
<feature type="compositionally biased region" description="Basic and acidic residues" evidence="6">
    <location>
        <begin position="1"/>
        <end position="11"/>
    </location>
</feature>
<sequence length="288" mass="30709">MGAPDDGHRLQAEGVSAQDPREALGDAPRVRPIGRPHWRGLWTIYRFGAVRLSRIVLETIVGPILSALLFLAVFAIALADTQGFGGEVSFLQFLVPGIAAFAMIQASYEMAAFPVVYDKLEGTLADQIMSPLMEWEIALGYALVGATAGLIVGAGVLAVAWAFVPLAFANPWMVVAVAPLAALAFAFLGTVTGLWAQKWDQLSVVDTFLMLPLAFLSGAFFALDRVPAVGETLIRLNPVTYAIDAVRYAVSGWHATEPWLALAVVAALTVGAASLSLRLFSIGWKIKA</sequence>